<evidence type="ECO:0000256" key="8">
    <source>
        <dbReference type="ARBA" id="ARBA00022490"/>
    </source>
</evidence>
<dbReference type="EC" id="2.4.1.25" evidence="5"/>
<dbReference type="Pfam" id="PF06202">
    <property type="entry name" value="GDE_C"/>
    <property type="match status" value="1"/>
</dbReference>
<dbReference type="GeneID" id="30033691"/>
<dbReference type="Gene3D" id="3.20.20.80">
    <property type="entry name" value="Glycosidases"/>
    <property type="match status" value="2"/>
</dbReference>
<evidence type="ECO:0000256" key="2">
    <source>
        <dbReference type="ARBA" id="ARBA00000927"/>
    </source>
</evidence>
<evidence type="ECO:0000256" key="12">
    <source>
        <dbReference type="ARBA" id="ARBA00023056"/>
    </source>
</evidence>
<dbReference type="Pfam" id="PF14699">
    <property type="entry name" value="hGDE_N"/>
    <property type="match status" value="1"/>
</dbReference>
<dbReference type="NCBIfam" id="TIGR01531">
    <property type="entry name" value="glyc_debranch"/>
    <property type="match status" value="1"/>
</dbReference>
<evidence type="ECO:0000256" key="15">
    <source>
        <dbReference type="ARBA" id="ARBA00025780"/>
    </source>
</evidence>
<evidence type="ECO:0000256" key="1">
    <source>
        <dbReference type="ARBA" id="ARBA00000439"/>
    </source>
</evidence>
<evidence type="ECO:0000256" key="3">
    <source>
        <dbReference type="ARBA" id="ARBA00003530"/>
    </source>
</evidence>
<comment type="similarity">
    <text evidence="15">Belongs to the glycogen debranching enzyme family.</text>
</comment>
<comment type="catalytic activity">
    <reaction evidence="2">
        <text>Hydrolysis of (1-&gt;6)-alpha-D-glucosidic branch linkages in glycogen phosphorylase limit dextrin.</text>
        <dbReference type="EC" id="3.2.1.33"/>
    </reaction>
</comment>
<keyword evidence="11" id="KW-0378">Hydrolase</keyword>
<dbReference type="InterPro" id="IPR032792">
    <property type="entry name" value="AGL_glucanoTrfase"/>
</dbReference>
<accession>A0A167E1W9</accession>
<feature type="domain" description="Glycogen debranching enzyme C-terminal" evidence="17">
    <location>
        <begin position="1069"/>
        <end position="1530"/>
    </location>
</feature>
<dbReference type="KEGG" id="slb:AWJ20_1844"/>
<feature type="domain" description="Glycogen debranching enzyme glucanotransferase" evidence="19">
    <location>
        <begin position="163"/>
        <end position="596"/>
    </location>
</feature>
<dbReference type="CDD" id="cd11327">
    <property type="entry name" value="AmyAc_Glg_debranch_2"/>
    <property type="match status" value="1"/>
</dbReference>
<evidence type="ECO:0000256" key="7">
    <source>
        <dbReference type="ARBA" id="ARBA00020723"/>
    </source>
</evidence>
<evidence type="ECO:0000256" key="4">
    <source>
        <dbReference type="ARBA" id="ARBA00004496"/>
    </source>
</evidence>
<dbReference type="OrthoDB" id="10248904at2759"/>
<organism evidence="21 22">
    <name type="scientific">Sugiyamaella lignohabitans</name>
    <dbReference type="NCBI Taxonomy" id="796027"/>
    <lineage>
        <taxon>Eukaryota</taxon>
        <taxon>Fungi</taxon>
        <taxon>Dikarya</taxon>
        <taxon>Ascomycota</taxon>
        <taxon>Saccharomycotina</taxon>
        <taxon>Dipodascomycetes</taxon>
        <taxon>Dipodascales</taxon>
        <taxon>Trichomonascaceae</taxon>
        <taxon>Sugiyamaella</taxon>
    </lineage>
</organism>
<dbReference type="InterPro" id="IPR006421">
    <property type="entry name" value="Glycogen_debranch_met"/>
</dbReference>
<dbReference type="InterPro" id="IPR008928">
    <property type="entry name" value="6-hairpin_glycosidase_sf"/>
</dbReference>
<dbReference type="Proteomes" id="UP000189580">
    <property type="component" value="Chromosome a"/>
</dbReference>
<keyword evidence="22" id="KW-1185">Reference proteome</keyword>
<evidence type="ECO:0000256" key="14">
    <source>
        <dbReference type="ARBA" id="ARBA00023295"/>
    </source>
</evidence>
<keyword evidence="12" id="KW-0320">Glycogen biosynthesis</keyword>
<evidence type="ECO:0000256" key="16">
    <source>
        <dbReference type="ARBA" id="ARBA00031477"/>
    </source>
</evidence>
<evidence type="ECO:0000259" key="18">
    <source>
        <dbReference type="Pfam" id="PF14699"/>
    </source>
</evidence>
<comment type="function">
    <text evidence="3">Multifunctional enzyme acting as 1,4-alpha-D-glucan:1,4-alpha-D-glucan 4-alpha-D-glycosyltransferase and amylo-1,6-glucosidase in glycogen degradation.</text>
</comment>
<dbReference type="SUPFAM" id="SSF48208">
    <property type="entry name" value="Six-hairpin glycosidases"/>
    <property type="match status" value="1"/>
</dbReference>
<protein>
    <recommendedName>
        <fullName evidence="7">Glycogen debranching enzyme</fullName>
        <ecNumber evidence="5">2.4.1.25</ecNumber>
        <ecNumber evidence="6">3.2.1.33</ecNumber>
    </recommendedName>
    <alternativeName>
        <fullName evidence="16">Glycogen debrancher</fullName>
    </alternativeName>
</protein>
<evidence type="ECO:0000256" key="11">
    <source>
        <dbReference type="ARBA" id="ARBA00022801"/>
    </source>
</evidence>
<dbReference type="Pfam" id="PF14701">
    <property type="entry name" value="hDGE_amylase"/>
    <property type="match status" value="1"/>
</dbReference>
<feature type="domain" description="Eukaryotic glycogen debranching enzyme N-terminal" evidence="18">
    <location>
        <begin position="51"/>
        <end position="154"/>
    </location>
</feature>
<evidence type="ECO:0000259" key="17">
    <source>
        <dbReference type="Pfam" id="PF06202"/>
    </source>
</evidence>
<name>A0A167E1W9_9ASCO</name>
<keyword evidence="8" id="KW-0963">Cytoplasm</keyword>
<dbReference type="EC" id="3.2.1.33" evidence="6"/>
<reference evidence="21 22" key="1">
    <citation type="submission" date="2016-02" db="EMBL/GenBank/DDBJ databases">
        <title>Complete genome sequence and transcriptome regulation of the pentose utilising yeast Sugiyamaella lignohabitans.</title>
        <authorList>
            <person name="Bellasio M."/>
            <person name="Peymann A."/>
            <person name="Valli M."/>
            <person name="Sipitzky M."/>
            <person name="Graf A."/>
            <person name="Sauer M."/>
            <person name="Marx H."/>
            <person name="Mattanovich D."/>
        </authorList>
    </citation>
    <scope>NUCLEOTIDE SEQUENCE [LARGE SCALE GENOMIC DNA]</scope>
    <source>
        <strain evidence="21 22">CBS 10342</strain>
    </source>
</reference>
<keyword evidence="9" id="KW-0328">Glycosyltransferase</keyword>
<dbReference type="FunFam" id="3.20.20.80:FF:000242">
    <property type="entry name" value="Glycogen debranching enzyme Gdb1, putative"/>
    <property type="match status" value="1"/>
</dbReference>
<dbReference type="GO" id="GO:0005978">
    <property type="term" value="P:glycogen biosynthetic process"/>
    <property type="evidence" value="ECO:0007669"/>
    <property type="project" value="UniProtKB-KW"/>
</dbReference>
<evidence type="ECO:0000256" key="6">
    <source>
        <dbReference type="ARBA" id="ARBA00012778"/>
    </source>
</evidence>
<dbReference type="InterPro" id="IPR017853">
    <property type="entry name" value="GH"/>
</dbReference>
<gene>
    <name evidence="21" type="primary">GDB1</name>
    <name evidence="21" type="ORF">AWJ20_1844</name>
</gene>
<dbReference type="InterPro" id="IPR032788">
    <property type="entry name" value="AGL_central"/>
</dbReference>
<evidence type="ECO:0000259" key="20">
    <source>
        <dbReference type="Pfam" id="PF14702"/>
    </source>
</evidence>
<evidence type="ECO:0000259" key="19">
    <source>
        <dbReference type="Pfam" id="PF14701"/>
    </source>
</evidence>
<dbReference type="GO" id="GO:0004134">
    <property type="term" value="F:4-alpha-glucanotransferase activity"/>
    <property type="evidence" value="ECO:0007669"/>
    <property type="project" value="UniProtKB-EC"/>
</dbReference>
<dbReference type="EMBL" id="CP014501">
    <property type="protein sequence ID" value="ANB13548.1"/>
    <property type="molecule type" value="Genomic_DNA"/>
</dbReference>
<dbReference type="InterPro" id="IPR032790">
    <property type="entry name" value="GDE_C"/>
</dbReference>
<dbReference type="FunFam" id="1.50.10.10:FF:000039">
    <property type="entry name" value="Glycogen debranching enzyme Gdb1, putative"/>
    <property type="match status" value="1"/>
</dbReference>
<dbReference type="GO" id="GO:0004135">
    <property type="term" value="F:amylo-alpha-1,6-glucosidase activity"/>
    <property type="evidence" value="ECO:0007669"/>
    <property type="project" value="UniProtKB-EC"/>
</dbReference>
<evidence type="ECO:0000313" key="22">
    <source>
        <dbReference type="Proteomes" id="UP000189580"/>
    </source>
</evidence>
<evidence type="ECO:0000256" key="9">
    <source>
        <dbReference type="ARBA" id="ARBA00022676"/>
    </source>
</evidence>
<dbReference type="GO" id="GO:0005980">
    <property type="term" value="P:glycogen catabolic process"/>
    <property type="evidence" value="ECO:0007669"/>
    <property type="project" value="InterPro"/>
</dbReference>
<dbReference type="RefSeq" id="XP_018736025.1">
    <property type="nucleotide sequence ID" value="XM_018878754.1"/>
</dbReference>
<keyword evidence="14" id="KW-0326">Glycosidase</keyword>
<dbReference type="SUPFAM" id="SSF51445">
    <property type="entry name" value="(Trans)glycosidases"/>
    <property type="match status" value="1"/>
</dbReference>
<dbReference type="PANTHER" id="PTHR10569:SF2">
    <property type="entry name" value="GLYCOGEN DEBRANCHING ENZYME"/>
    <property type="match status" value="1"/>
</dbReference>
<keyword evidence="10 21" id="KW-0808">Transferase</keyword>
<evidence type="ECO:0000256" key="10">
    <source>
        <dbReference type="ARBA" id="ARBA00022679"/>
    </source>
</evidence>
<evidence type="ECO:0000313" key="21">
    <source>
        <dbReference type="EMBL" id="ANB13548.1"/>
    </source>
</evidence>
<sequence>MTRTMGEKKNIVYVIPLSEAGDPVLTGDGKFLRLPIPHEPYVVRIVLFSWLKFVQKGSFWCNAPLDPSTPFDRHKYYEYPLKTTDCGFSEDIHVDIKIFAGGPYSCYITYKPPSEDYFSHVDSNAVNGQRAVTAANGVDPEIITSTKKFHFIVSTGFSLGGKPIELDSLSIQTVLSKLMGPVNTWGPKLKAIKDKGYNMIHFTPLQYRGASDSPFSIYDQLDWDPKCFPNGEDDIAQLVSDMEHKYGLLSLTDVVLNHTAHNSDWLRSHPEVGYSVETAPHLKPALDLDTQLLDFSAKLSELGLPDSVESTGDLDRIIGSLKDHVLEPIRLWEYYVVDVQKTCKDTVDFINNKDKFAKVIASPVPQDVVGDLQKLAKFVKEKAALNFDRFGEGRYLRELHIPTFVSIIKTLFPGTGTTSAVHYEAKIRQIVDEINEPLYQEYDDEVSVITSQLYNRVKYTRLDGDGPRLGKITKESPLTDPYFTRIVTHPEAPGGKRNLALVNNGWIWSGNPLIDFASNKSRAYLRREVIIWGDCVKLRYGEKHEDSPFLWDHMKKYAQLLAKYFHGFRIDNCHSTPIHVGEYFLDMARLVRPNLYTVAELFTGSEEMDKIFIERLGLTSLIREAMQAWSVQELSTLVNKNGGRPMGSFAKQPLVNHGERWSSNEEVHLVRASPIHAWFMDCTHDNESAAEKRTVEDTLPSGALVAMCACAVGSTVGFDECYPKSLNVVTEERQYTFGGGISEIKKVLNDAHFEMGQLNADETYTHHEGQYITVHRVDPSSGEGYFLIARTKFHPDSDQRLSDVVLKGTRAECVLAVALAVDDSKEAHNQDDNKVYGIPTKIVTLEKPHIDVVEEEGETTSIIRSPHDFPQGSIALIKTYQTFVDKELDNLVRSGAREAVEKLNWNDLNVALYRCESEERDSSRGKEGVYVVPDHGALEYAGIQGWASVLEEVVLSNNLGHPLCANLRNGRWALDYTVNRLRNYVDEFPNLQPLIEWYEVRFNRIRQLPPFLIPRYFALILYTIHSSCTRRALSLMPQSYQKSTLFLQELAMVSVQMVGKLPSASVFPFEQVGSMAAGLPHFSRDYMRCWGRDVFISLPGLLLALGRHEDAKNHILAFAATLKHGLIPNLLDSGRNPRYNARDATWFFLQVVQEYTQKVPDGQDILFEKVKRRFPLDDTYVPVDDSRAFSHSSSIKEIVYEILSRHAKGIKFREANAGTNLDSQMRDEGFNQNIFVDWDNGFVFGGNQWNCGTWMDKMGESERAGSKGIPGTPRDGAAIEIIGLLKSSLRWVNQLHRKGVFEWDHVINQHGDKIMLRDWEYKISSSFEHAFYVPASVEEDSSYDIDSSIVNRRGIYKDLYRSGKPYEDYQLRPNFAIAMVAAPELFNYKHAINAIGMADKIIRGPVGMATLDPSDLNYRPYYNNSEDSNDFATSKGRNYHQGPEWVWCTGFFLRAFLFFNIKKESEEKAISIAEVDKTEVFAQLRKRISGHVHWLHTSRWKGLTELTNKDGQFCYDSSPTQAWSAATLIELYEDARALAEK</sequence>
<evidence type="ECO:0000256" key="5">
    <source>
        <dbReference type="ARBA" id="ARBA00012560"/>
    </source>
</evidence>
<dbReference type="InterPro" id="IPR029436">
    <property type="entry name" value="AGL_euk_N"/>
</dbReference>
<proteinExistence type="inferred from homology"/>
<keyword evidence="13" id="KW-0511">Multifunctional enzyme</keyword>
<comment type="catalytic activity">
    <reaction evidence="1">
        <text>Transfers a segment of a (1-&gt;4)-alpha-D-glucan to a new position in an acceptor, which may be glucose or a (1-&gt;4)-alpha-D-glucan.</text>
        <dbReference type="EC" id="2.4.1.25"/>
    </reaction>
</comment>
<comment type="subcellular location">
    <subcellularLocation>
        <location evidence="4">Cytoplasm</location>
    </subcellularLocation>
</comment>
<dbReference type="GO" id="GO:0005737">
    <property type="term" value="C:cytoplasm"/>
    <property type="evidence" value="ECO:0007669"/>
    <property type="project" value="UniProtKB-SubCell"/>
</dbReference>
<dbReference type="PANTHER" id="PTHR10569">
    <property type="entry name" value="GLYCOGEN DEBRANCHING ENZYME"/>
    <property type="match status" value="1"/>
</dbReference>
<dbReference type="InterPro" id="IPR010401">
    <property type="entry name" value="AGL/Gdb1"/>
</dbReference>
<evidence type="ECO:0000256" key="13">
    <source>
        <dbReference type="ARBA" id="ARBA00023268"/>
    </source>
</evidence>
<feature type="domain" description="Glycogen debranching enzyme central" evidence="20">
    <location>
        <begin position="740"/>
        <end position="981"/>
    </location>
</feature>
<dbReference type="Pfam" id="PF14702">
    <property type="entry name" value="hGDE_central"/>
    <property type="match status" value="1"/>
</dbReference>